<sequence>MTQMHKRKLLHTRQVQCRGYELDGGLWQVEGRMCDLKSFAMANADRGGRIEVGEPLHDMGLTLTFDCDLVIRQVEAFMDAAPFNRCAQITDAFKVLEGVQLVSGFRARAHELLGGVKGCTHLLELLGPIATTAYQTLWQSENGYSGDDPRVIQKLADNCHTLARDGEVMAPFLAEHSQP</sequence>
<dbReference type="Pfam" id="PF11136">
    <property type="entry name" value="DUF2889"/>
    <property type="match status" value="1"/>
</dbReference>
<evidence type="ECO:0008006" key="3">
    <source>
        <dbReference type="Google" id="ProtNLM"/>
    </source>
</evidence>
<dbReference type="AlphaFoldDB" id="A0A1N6U2T5"/>
<evidence type="ECO:0000313" key="1">
    <source>
        <dbReference type="EMBL" id="SIQ59955.1"/>
    </source>
</evidence>
<name>A0A1N6U2T5_9GAMM</name>
<dbReference type="Proteomes" id="UP000186895">
    <property type="component" value="Unassembled WGS sequence"/>
</dbReference>
<dbReference type="InterPro" id="IPR021312">
    <property type="entry name" value="DUF2889"/>
</dbReference>
<accession>A0A1N6U2T5</accession>
<organism evidence="1 2">
    <name type="scientific">Marinobacterium stanieri</name>
    <dbReference type="NCBI Taxonomy" id="49186"/>
    <lineage>
        <taxon>Bacteria</taxon>
        <taxon>Pseudomonadati</taxon>
        <taxon>Pseudomonadota</taxon>
        <taxon>Gammaproteobacteria</taxon>
        <taxon>Oceanospirillales</taxon>
        <taxon>Oceanospirillaceae</taxon>
        <taxon>Marinobacterium</taxon>
    </lineage>
</organism>
<protein>
    <recommendedName>
        <fullName evidence="3">DUF2889 domain-containing protein</fullName>
    </recommendedName>
</protein>
<evidence type="ECO:0000313" key="2">
    <source>
        <dbReference type="Proteomes" id="UP000186895"/>
    </source>
</evidence>
<reference evidence="2" key="1">
    <citation type="submission" date="2017-01" db="EMBL/GenBank/DDBJ databases">
        <authorList>
            <person name="Varghese N."/>
            <person name="Submissions S."/>
        </authorList>
    </citation>
    <scope>NUCLEOTIDE SEQUENCE [LARGE SCALE GENOMIC DNA]</scope>
    <source>
        <strain evidence="2">DSM 7027</strain>
    </source>
</reference>
<keyword evidence="2" id="KW-1185">Reference proteome</keyword>
<gene>
    <name evidence="1" type="ORF">SAMN05421647_106171</name>
</gene>
<dbReference type="EMBL" id="FTMN01000006">
    <property type="protein sequence ID" value="SIQ59955.1"/>
    <property type="molecule type" value="Genomic_DNA"/>
</dbReference>
<dbReference type="RefSeq" id="WP_076463420.1">
    <property type="nucleotide sequence ID" value="NZ_FTMN01000006.1"/>
</dbReference>
<proteinExistence type="predicted"/>
<dbReference type="STRING" id="49186.SAMN05421647_106171"/>